<feature type="compositionally biased region" description="Acidic residues" evidence="1">
    <location>
        <begin position="49"/>
        <end position="59"/>
    </location>
</feature>
<feature type="region of interest" description="Disordered" evidence="1">
    <location>
        <begin position="152"/>
        <end position="193"/>
    </location>
</feature>
<gene>
    <name evidence="2" type="ORF">T01_3804</name>
</gene>
<feature type="region of interest" description="Disordered" evidence="1">
    <location>
        <begin position="1"/>
        <end position="60"/>
    </location>
</feature>
<dbReference type="InParanoid" id="A0A0V1B498"/>
<evidence type="ECO:0000256" key="1">
    <source>
        <dbReference type="SAM" id="MobiDB-lite"/>
    </source>
</evidence>
<sequence length="216" mass="24738">MDFDTVYRETRSGRNERQIIVLPDPDVSEPETVSGDELDHTSQQSCSSSDEEAIDEDDASANARRKSYIWRRRPFNPKTEAFIESDEEIPPVLVSVMLYTCHNSGGQLLKRHQNEMFLTARLFRSGEAAQSKRLRNQPDSLIASRRFRPPDAESAFWSSEPESNQRPMDPSCDQTSTSSDSENMTHHEEISSSTFDLNPPVILRVILTRFDFKHKN</sequence>
<reference evidence="2 3" key="1">
    <citation type="submission" date="2015-01" db="EMBL/GenBank/DDBJ databases">
        <title>Evolution of Trichinella species and genotypes.</title>
        <authorList>
            <person name="Korhonen P.K."/>
            <person name="Edoardo P."/>
            <person name="Giuseppe L.R."/>
            <person name="Gasser R.B."/>
        </authorList>
    </citation>
    <scope>NUCLEOTIDE SEQUENCE [LARGE SCALE GENOMIC DNA]</scope>
    <source>
        <strain evidence="2">ISS3</strain>
    </source>
</reference>
<comment type="caution">
    <text evidence="2">The sequence shown here is derived from an EMBL/GenBank/DDBJ whole genome shotgun (WGS) entry which is preliminary data.</text>
</comment>
<name>A0A0V1B498_TRISP</name>
<evidence type="ECO:0000313" key="3">
    <source>
        <dbReference type="Proteomes" id="UP000054776"/>
    </source>
</evidence>
<dbReference type="AlphaFoldDB" id="A0A0V1B498"/>
<protein>
    <recommendedName>
        <fullName evidence="4">PiggyBac transposable element-derived protein domain-containing protein</fullName>
    </recommendedName>
</protein>
<dbReference type="EMBL" id="JYDH01000109">
    <property type="protein sequence ID" value="KRY31864.1"/>
    <property type="molecule type" value="Genomic_DNA"/>
</dbReference>
<evidence type="ECO:0008006" key="4">
    <source>
        <dbReference type="Google" id="ProtNLM"/>
    </source>
</evidence>
<proteinExistence type="predicted"/>
<organism evidence="2 3">
    <name type="scientific">Trichinella spiralis</name>
    <name type="common">Trichina worm</name>
    <dbReference type="NCBI Taxonomy" id="6334"/>
    <lineage>
        <taxon>Eukaryota</taxon>
        <taxon>Metazoa</taxon>
        <taxon>Ecdysozoa</taxon>
        <taxon>Nematoda</taxon>
        <taxon>Enoplea</taxon>
        <taxon>Dorylaimia</taxon>
        <taxon>Trichinellida</taxon>
        <taxon>Trichinellidae</taxon>
        <taxon>Trichinella</taxon>
    </lineage>
</organism>
<accession>A0A0V1B498</accession>
<dbReference type="Proteomes" id="UP000054776">
    <property type="component" value="Unassembled WGS sequence"/>
</dbReference>
<evidence type="ECO:0000313" key="2">
    <source>
        <dbReference type="EMBL" id="KRY31864.1"/>
    </source>
</evidence>
<dbReference type="eggNOG" id="ENOG502QWHD">
    <property type="taxonomic scope" value="Eukaryota"/>
</dbReference>
<feature type="compositionally biased region" description="Polar residues" evidence="1">
    <location>
        <begin position="156"/>
        <end position="182"/>
    </location>
</feature>
<keyword evidence="3" id="KW-1185">Reference proteome</keyword>
<feature type="compositionally biased region" description="Basic and acidic residues" evidence="1">
    <location>
        <begin position="1"/>
        <end position="17"/>
    </location>
</feature>